<dbReference type="Gene3D" id="3.30.40.10">
    <property type="entry name" value="Zinc/RING finger domain, C3HC4 (zinc finger)"/>
    <property type="match status" value="1"/>
</dbReference>
<protein>
    <recommendedName>
        <fullName evidence="5">RING-type domain-containing protein</fullName>
    </recommendedName>
</protein>
<evidence type="ECO:0000256" key="4">
    <source>
        <dbReference type="SAM" id="Coils"/>
    </source>
</evidence>
<keyword evidence="1 3" id="KW-0479">Metal-binding</keyword>
<dbReference type="OrthoDB" id="8068933at2759"/>
<feature type="coiled-coil region" evidence="4">
    <location>
        <begin position="85"/>
        <end position="112"/>
    </location>
</feature>
<evidence type="ECO:0000313" key="6">
    <source>
        <dbReference type="EMBL" id="KAG5674126.1"/>
    </source>
</evidence>
<dbReference type="Proteomes" id="UP001107558">
    <property type="component" value="Chromosome 3"/>
</dbReference>
<dbReference type="GO" id="GO:0005634">
    <property type="term" value="C:nucleus"/>
    <property type="evidence" value="ECO:0007669"/>
    <property type="project" value="TreeGrafter"/>
</dbReference>
<dbReference type="GO" id="GO:0061630">
    <property type="term" value="F:ubiquitin protein ligase activity"/>
    <property type="evidence" value="ECO:0007669"/>
    <property type="project" value="TreeGrafter"/>
</dbReference>
<dbReference type="SUPFAM" id="SSF57850">
    <property type="entry name" value="RING/U-box"/>
    <property type="match status" value="1"/>
</dbReference>
<evidence type="ECO:0000256" key="1">
    <source>
        <dbReference type="ARBA" id="ARBA00022771"/>
    </source>
</evidence>
<gene>
    <name evidence="6" type="ORF">PVAND_004111</name>
</gene>
<keyword evidence="1 3" id="KW-0863">Zinc-finger</keyword>
<feature type="domain" description="RING-type" evidence="5">
    <location>
        <begin position="4"/>
        <end position="45"/>
    </location>
</feature>
<dbReference type="Pfam" id="PF13639">
    <property type="entry name" value="zf-RING_2"/>
    <property type="match status" value="1"/>
</dbReference>
<keyword evidence="7" id="KW-1185">Reference proteome</keyword>
<evidence type="ECO:0000256" key="3">
    <source>
        <dbReference type="PROSITE-ProRule" id="PRU00175"/>
    </source>
</evidence>
<dbReference type="GO" id="GO:0016567">
    <property type="term" value="P:protein ubiquitination"/>
    <property type="evidence" value="ECO:0007669"/>
    <property type="project" value="TreeGrafter"/>
</dbReference>
<evidence type="ECO:0000259" key="5">
    <source>
        <dbReference type="PROSITE" id="PS50089"/>
    </source>
</evidence>
<dbReference type="GO" id="GO:0008270">
    <property type="term" value="F:zinc ion binding"/>
    <property type="evidence" value="ECO:0007669"/>
    <property type="project" value="UniProtKB-KW"/>
</dbReference>
<dbReference type="PANTHER" id="PTHR46569">
    <property type="entry name" value="E3 UBIQUITIN-PROTEIN LIGASE TRAIP"/>
    <property type="match status" value="1"/>
</dbReference>
<dbReference type="PANTHER" id="PTHR46569:SF1">
    <property type="entry name" value="E3 UBIQUITIN-PROTEIN LIGASE RFWD3-RELATED"/>
    <property type="match status" value="1"/>
</dbReference>
<dbReference type="InterPro" id="IPR052639">
    <property type="entry name" value="TRAIP_ubiq-protein_ligase"/>
</dbReference>
<evidence type="ECO:0000256" key="2">
    <source>
        <dbReference type="ARBA" id="ARBA00022833"/>
    </source>
</evidence>
<sequence>MFKCAICQDLMPPTETIETTICGHLFHSKCIKTWFQTNSKCPQCRRAYDSTRKFVKVLHHRIFMPDQITDKSDLQEKIFDLSSKTELMDKEKDELEKKLKMKTQQVTRILNKQNKMIKEFERKSKFGKSRIVQYQFQPFALIETITRPIKAPLTDRQIKRKKRVKEYFEKKKEQRKERVAEEAIL</sequence>
<dbReference type="SMART" id="SM00184">
    <property type="entry name" value="RING"/>
    <property type="match status" value="1"/>
</dbReference>
<evidence type="ECO:0000313" key="7">
    <source>
        <dbReference type="Proteomes" id="UP001107558"/>
    </source>
</evidence>
<reference evidence="6" key="1">
    <citation type="submission" date="2021-03" db="EMBL/GenBank/DDBJ databases">
        <title>Chromosome level genome of the anhydrobiotic midge Polypedilum vanderplanki.</title>
        <authorList>
            <person name="Yoshida Y."/>
            <person name="Kikawada T."/>
            <person name="Gusev O."/>
        </authorList>
    </citation>
    <scope>NUCLEOTIDE SEQUENCE</scope>
    <source>
        <strain evidence="6">NIAS01</strain>
        <tissue evidence="6">Whole body or cell culture</tissue>
    </source>
</reference>
<dbReference type="GO" id="GO:0090734">
    <property type="term" value="C:site of DNA damage"/>
    <property type="evidence" value="ECO:0007669"/>
    <property type="project" value="TreeGrafter"/>
</dbReference>
<dbReference type="InterPro" id="IPR001841">
    <property type="entry name" value="Znf_RING"/>
</dbReference>
<comment type="caution">
    <text evidence="6">The sequence shown here is derived from an EMBL/GenBank/DDBJ whole genome shotgun (WGS) entry which is preliminary data.</text>
</comment>
<dbReference type="EMBL" id="JADBJN010000003">
    <property type="protein sequence ID" value="KAG5674126.1"/>
    <property type="molecule type" value="Genomic_DNA"/>
</dbReference>
<organism evidence="6 7">
    <name type="scientific">Polypedilum vanderplanki</name>
    <name type="common">Sleeping chironomid midge</name>
    <dbReference type="NCBI Taxonomy" id="319348"/>
    <lineage>
        <taxon>Eukaryota</taxon>
        <taxon>Metazoa</taxon>
        <taxon>Ecdysozoa</taxon>
        <taxon>Arthropoda</taxon>
        <taxon>Hexapoda</taxon>
        <taxon>Insecta</taxon>
        <taxon>Pterygota</taxon>
        <taxon>Neoptera</taxon>
        <taxon>Endopterygota</taxon>
        <taxon>Diptera</taxon>
        <taxon>Nematocera</taxon>
        <taxon>Chironomoidea</taxon>
        <taxon>Chironomidae</taxon>
        <taxon>Chironominae</taxon>
        <taxon>Polypedilum</taxon>
        <taxon>Polypedilum</taxon>
    </lineage>
</organism>
<name>A0A9J6BY36_POLVA</name>
<accession>A0A9J6BY36</accession>
<dbReference type="InterPro" id="IPR013083">
    <property type="entry name" value="Znf_RING/FYVE/PHD"/>
</dbReference>
<dbReference type="GO" id="GO:0031297">
    <property type="term" value="P:replication fork processing"/>
    <property type="evidence" value="ECO:0007669"/>
    <property type="project" value="TreeGrafter"/>
</dbReference>
<keyword evidence="2" id="KW-0862">Zinc</keyword>
<proteinExistence type="predicted"/>
<dbReference type="PROSITE" id="PS50089">
    <property type="entry name" value="ZF_RING_2"/>
    <property type="match status" value="1"/>
</dbReference>
<keyword evidence="4" id="KW-0175">Coiled coil</keyword>
<dbReference type="AlphaFoldDB" id="A0A9J6BY36"/>